<keyword evidence="1" id="KW-0812">Transmembrane</keyword>
<feature type="transmembrane region" description="Helical" evidence="1">
    <location>
        <begin position="76"/>
        <end position="97"/>
    </location>
</feature>
<dbReference type="PROSITE" id="PS50105">
    <property type="entry name" value="SAM_DOMAIN"/>
    <property type="match status" value="1"/>
</dbReference>
<feature type="transmembrane region" description="Helical" evidence="1">
    <location>
        <begin position="118"/>
        <end position="141"/>
    </location>
</feature>
<proteinExistence type="predicted"/>
<dbReference type="Pfam" id="PF00536">
    <property type="entry name" value="SAM_1"/>
    <property type="match status" value="1"/>
</dbReference>
<evidence type="ECO:0000313" key="3">
    <source>
        <dbReference type="EMBL" id="GJQ15784.1"/>
    </source>
</evidence>
<protein>
    <recommendedName>
        <fullName evidence="2">SAM domain-containing protein</fullName>
    </recommendedName>
</protein>
<dbReference type="InterPro" id="IPR001660">
    <property type="entry name" value="SAM"/>
</dbReference>
<keyword evidence="1" id="KW-1133">Transmembrane helix</keyword>
<organism evidence="3 4">
    <name type="scientific">Galdieria partita</name>
    <dbReference type="NCBI Taxonomy" id="83374"/>
    <lineage>
        <taxon>Eukaryota</taxon>
        <taxon>Rhodophyta</taxon>
        <taxon>Bangiophyceae</taxon>
        <taxon>Galdieriales</taxon>
        <taxon>Galdieriaceae</taxon>
        <taxon>Galdieria</taxon>
    </lineage>
</organism>
<dbReference type="EMBL" id="BQMJ01000074">
    <property type="protein sequence ID" value="GJQ15784.1"/>
    <property type="molecule type" value="Genomic_DNA"/>
</dbReference>
<dbReference type="CDD" id="cd09487">
    <property type="entry name" value="SAM_superfamily"/>
    <property type="match status" value="1"/>
</dbReference>
<keyword evidence="4" id="KW-1185">Reference proteome</keyword>
<comment type="caution">
    <text evidence="3">The sequence shown here is derived from an EMBL/GenBank/DDBJ whole genome shotgun (WGS) entry which is preliminary data.</text>
</comment>
<feature type="transmembrane region" description="Helical" evidence="1">
    <location>
        <begin position="147"/>
        <end position="169"/>
    </location>
</feature>
<feature type="domain" description="SAM" evidence="2">
    <location>
        <begin position="200"/>
        <end position="254"/>
    </location>
</feature>
<sequence length="261" mass="29716">MNGISVLCFGVPLYRVVHKSLCFHTKPQNIAARFTGKAKRVVGYSFYFVLKCSHQEEYKVEDNHFSHTRWNKPVKYVSITLLCLFVSVQLIYTYVALQTIRKYISLGLVAWPGIRPGWLAPPLLLLHCLKFGTLVGGTLVLSCLRVLSLYLFALLRYSVPSFIFVYICWELVKPDKGNKVSIVSSKKLSLPTSLSTREWYSVEQIAEILSKNGLQSYSSLFLEHAIDGQVLSQLTEQDLKEMGINCIGDRKRIMLLLDIDE</sequence>
<accession>A0A9C7Q509</accession>
<dbReference type="OrthoDB" id="539213at2759"/>
<dbReference type="SMART" id="SM00454">
    <property type="entry name" value="SAM"/>
    <property type="match status" value="1"/>
</dbReference>
<evidence type="ECO:0000313" key="4">
    <source>
        <dbReference type="Proteomes" id="UP001061958"/>
    </source>
</evidence>
<dbReference type="AlphaFoldDB" id="A0A9C7Q509"/>
<reference evidence="3" key="2">
    <citation type="submission" date="2022-01" db="EMBL/GenBank/DDBJ databases">
        <authorList>
            <person name="Hirooka S."/>
            <person name="Miyagishima S.Y."/>
        </authorList>
    </citation>
    <scope>NUCLEOTIDE SEQUENCE</scope>
    <source>
        <strain evidence="3">NBRC 102759</strain>
    </source>
</reference>
<reference evidence="3" key="1">
    <citation type="journal article" date="2022" name="Proc. Natl. Acad. Sci. U.S.A.">
        <title>Life cycle and functional genomics of the unicellular red alga Galdieria for elucidating algal and plant evolution and industrial use.</title>
        <authorList>
            <person name="Hirooka S."/>
            <person name="Itabashi T."/>
            <person name="Ichinose T.M."/>
            <person name="Onuma R."/>
            <person name="Fujiwara T."/>
            <person name="Yamashita S."/>
            <person name="Jong L.W."/>
            <person name="Tomita R."/>
            <person name="Iwane A.H."/>
            <person name="Miyagishima S.Y."/>
        </authorList>
    </citation>
    <scope>NUCLEOTIDE SEQUENCE</scope>
    <source>
        <strain evidence="3">NBRC 102759</strain>
    </source>
</reference>
<gene>
    <name evidence="3" type="ORF">GpartN1_g7575.t1</name>
</gene>
<name>A0A9C7Q509_9RHOD</name>
<dbReference type="SUPFAM" id="SSF47769">
    <property type="entry name" value="SAM/Pointed domain"/>
    <property type="match status" value="1"/>
</dbReference>
<dbReference type="Gene3D" id="1.10.150.50">
    <property type="entry name" value="Transcription Factor, Ets-1"/>
    <property type="match status" value="1"/>
</dbReference>
<keyword evidence="1" id="KW-0472">Membrane</keyword>
<dbReference type="InterPro" id="IPR013761">
    <property type="entry name" value="SAM/pointed_sf"/>
</dbReference>
<evidence type="ECO:0000256" key="1">
    <source>
        <dbReference type="SAM" id="Phobius"/>
    </source>
</evidence>
<dbReference type="Proteomes" id="UP001061958">
    <property type="component" value="Unassembled WGS sequence"/>
</dbReference>
<evidence type="ECO:0000259" key="2">
    <source>
        <dbReference type="PROSITE" id="PS50105"/>
    </source>
</evidence>